<dbReference type="Gene3D" id="1.10.510.10">
    <property type="entry name" value="Transferase(Phosphotransferase) domain 1"/>
    <property type="match status" value="1"/>
</dbReference>
<evidence type="ECO:0000256" key="1">
    <source>
        <dbReference type="ARBA" id="ARBA00022737"/>
    </source>
</evidence>
<dbReference type="PROSITE" id="PS50011">
    <property type="entry name" value="PROTEIN_KINASE_DOM"/>
    <property type="match status" value="1"/>
</dbReference>
<dbReference type="Pfam" id="PF12796">
    <property type="entry name" value="Ank_2"/>
    <property type="match status" value="3"/>
</dbReference>
<dbReference type="InterPro" id="IPR002110">
    <property type="entry name" value="Ankyrin_rpt"/>
</dbReference>
<dbReference type="GO" id="GO:0005737">
    <property type="term" value="C:cytoplasm"/>
    <property type="evidence" value="ECO:0007669"/>
    <property type="project" value="TreeGrafter"/>
</dbReference>
<dbReference type="EMBL" id="CAMXCT030000365">
    <property type="protein sequence ID" value="CAL4765087.1"/>
    <property type="molecule type" value="Genomic_DNA"/>
</dbReference>
<feature type="repeat" description="ANK" evidence="3">
    <location>
        <begin position="536"/>
        <end position="568"/>
    </location>
</feature>
<evidence type="ECO:0000256" key="2">
    <source>
        <dbReference type="ARBA" id="ARBA00023043"/>
    </source>
</evidence>
<evidence type="ECO:0000313" key="8">
    <source>
        <dbReference type="EMBL" id="CAL1131150.1"/>
    </source>
</evidence>
<keyword evidence="10" id="KW-1185">Reference proteome</keyword>
<dbReference type="InterPro" id="IPR000719">
    <property type="entry name" value="Prot_kinase_dom"/>
</dbReference>
<evidence type="ECO:0000256" key="5">
    <source>
        <dbReference type="SAM" id="MobiDB-lite"/>
    </source>
</evidence>
<evidence type="ECO:0000313" key="9">
    <source>
        <dbReference type="EMBL" id="CAL4765087.1"/>
    </source>
</evidence>
<dbReference type="AlphaFoldDB" id="A0A9P1BR96"/>
<evidence type="ECO:0000256" key="3">
    <source>
        <dbReference type="PROSITE-ProRule" id="PRU00023"/>
    </source>
</evidence>
<dbReference type="EMBL" id="CAMXCT020000365">
    <property type="protein sequence ID" value="CAL1131150.1"/>
    <property type="molecule type" value="Genomic_DNA"/>
</dbReference>
<dbReference type="InterPro" id="IPR017441">
    <property type="entry name" value="Protein_kinase_ATP_BS"/>
</dbReference>
<dbReference type="Proteomes" id="UP001152797">
    <property type="component" value="Unassembled WGS sequence"/>
</dbReference>
<dbReference type="PROSITE" id="PS50088">
    <property type="entry name" value="ANK_REPEAT"/>
    <property type="match status" value="7"/>
</dbReference>
<dbReference type="EMBL" id="CAMXCT010000365">
    <property type="protein sequence ID" value="CAI3977775.1"/>
    <property type="molecule type" value="Genomic_DNA"/>
</dbReference>
<feature type="region of interest" description="Disordered" evidence="5">
    <location>
        <begin position="20"/>
        <end position="42"/>
    </location>
</feature>
<dbReference type="Gene3D" id="1.25.40.20">
    <property type="entry name" value="Ankyrin repeat-containing domain"/>
    <property type="match status" value="3"/>
</dbReference>
<gene>
    <name evidence="7" type="ORF">C1SCF055_LOCUS5893</name>
</gene>
<proteinExistence type="predicted"/>
<evidence type="ECO:0000256" key="4">
    <source>
        <dbReference type="PROSITE-ProRule" id="PRU10141"/>
    </source>
</evidence>
<dbReference type="SUPFAM" id="SSF48403">
    <property type="entry name" value="Ankyrin repeat"/>
    <property type="match status" value="1"/>
</dbReference>
<dbReference type="SUPFAM" id="SSF47095">
    <property type="entry name" value="HMG-box"/>
    <property type="match status" value="1"/>
</dbReference>
<dbReference type="SMART" id="SM00220">
    <property type="entry name" value="S_TKc"/>
    <property type="match status" value="1"/>
</dbReference>
<dbReference type="SMART" id="SM00248">
    <property type="entry name" value="ANK"/>
    <property type="match status" value="8"/>
</dbReference>
<dbReference type="CDD" id="cd00084">
    <property type="entry name" value="HMG-box_SF"/>
    <property type="match status" value="1"/>
</dbReference>
<feature type="repeat" description="ANK" evidence="3">
    <location>
        <begin position="477"/>
        <end position="509"/>
    </location>
</feature>
<feature type="compositionally biased region" description="Basic residues" evidence="5">
    <location>
        <begin position="32"/>
        <end position="42"/>
    </location>
</feature>
<dbReference type="PANTHER" id="PTHR24198">
    <property type="entry name" value="ANKYRIN REPEAT AND PROTEIN KINASE DOMAIN-CONTAINING PROTEIN"/>
    <property type="match status" value="1"/>
</dbReference>
<comment type="caution">
    <text evidence="7">The sequence shown here is derived from an EMBL/GenBank/DDBJ whole genome shotgun (WGS) entry which is preliminary data.</text>
</comment>
<evidence type="ECO:0000313" key="10">
    <source>
        <dbReference type="Proteomes" id="UP001152797"/>
    </source>
</evidence>
<keyword evidence="4" id="KW-0067">ATP-binding</keyword>
<evidence type="ECO:0000259" key="6">
    <source>
        <dbReference type="PROSITE" id="PS50011"/>
    </source>
</evidence>
<organism evidence="7">
    <name type="scientific">Cladocopium goreaui</name>
    <dbReference type="NCBI Taxonomy" id="2562237"/>
    <lineage>
        <taxon>Eukaryota</taxon>
        <taxon>Sar</taxon>
        <taxon>Alveolata</taxon>
        <taxon>Dinophyceae</taxon>
        <taxon>Suessiales</taxon>
        <taxon>Symbiodiniaceae</taxon>
        <taxon>Cladocopium</taxon>
    </lineage>
</organism>
<reference evidence="7" key="1">
    <citation type="submission" date="2022-10" db="EMBL/GenBank/DDBJ databases">
        <authorList>
            <person name="Chen Y."/>
            <person name="Dougan E. K."/>
            <person name="Chan C."/>
            <person name="Rhodes N."/>
            <person name="Thang M."/>
        </authorList>
    </citation>
    <scope>NUCLEOTIDE SEQUENCE</scope>
</reference>
<dbReference type="GO" id="GO:0004672">
    <property type="term" value="F:protein kinase activity"/>
    <property type="evidence" value="ECO:0007669"/>
    <property type="project" value="InterPro"/>
</dbReference>
<dbReference type="PROSITE" id="PS00107">
    <property type="entry name" value="PROTEIN_KINASE_ATP"/>
    <property type="match status" value="1"/>
</dbReference>
<feature type="repeat" description="ANK" evidence="3">
    <location>
        <begin position="569"/>
        <end position="601"/>
    </location>
</feature>
<feature type="domain" description="Protein kinase" evidence="6">
    <location>
        <begin position="164"/>
        <end position="441"/>
    </location>
</feature>
<dbReference type="GO" id="GO:0005524">
    <property type="term" value="F:ATP binding"/>
    <property type="evidence" value="ECO:0007669"/>
    <property type="project" value="UniProtKB-UniRule"/>
</dbReference>
<dbReference type="PANTHER" id="PTHR24198:SF165">
    <property type="entry name" value="ANKYRIN REPEAT-CONTAINING PROTEIN-RELATED"/>
    <property type="match status" value="1"/>
</dbReference>
<feature type="repeat" description="ANK" evidence="3">
    <location>
        <begin position="637"/>
        <end position="669"/>
    </location>
</feature>
<feature type="repeat" description="ANK" evidence="3">
    <location>
        <begin position="670"/>
        <end position="696"/>
    </location>
</feature>
<feature type="binding site" evidence="4">
    <location>
        <position position="192"/>
    </location>
    <ligand>
        <name>ATP</name>
        <dbReference type="ChEBI" id="CHEBI:30616"/>
    </ligand>
</feature>
<feature type="repeat" description="ANK" evidence="3">
    <location>
        <begin position="510"/>
        <end position="535"/>
    </location>
</feature>
<dbReference type="Pfam" id="PF00023">
    <property type="entry name" value="Ank"/>
    <property type="match status" value="1"/>
</dbReference>
<name>A0A9P1BR96_9DINO</name>
<feature type="region of interest" description="Disordered" evidence="5">
    <location>
        <begin position="96"/>
        <end position="144"/>
    </location>
</feature>
<feature type="compositionally biased region" description="Low complexity" evidence="5">
    <location>
        <begin position="133"/>
        <end position="144"/>
    </location>
</feature>
<keyword evidence="4" id="KW-0547">Nucleotide-binding</keyword>
<dbReference type="InterPro" id="IPR011009">
    <property type="entry name" value="Kinase-like_dom_sf"/>
</dbReference>
<dbReference type="PROSITE" id="PS50297">
    <property type="entry name" value="ANK_REP_REGION"/>
    <property type="match status" value="3"/>
</dbReference>
<protein>
    <submittedName>
        <fullName evidence="9">Ankyrin repeat domain-containing protein 29</fullName>
    </submittedName>
</protein>
<dbReference type="InterPro" id="IPR036770">
    <property type="entry name" value="Ankyrin_rpt-contain_sf"/>
</dbReference>
<dbReference type="SUPFAM" id="SSF56112">
    <property type="entry name" value="Protein kinase-like (PK-like)"/>
    <property type="match status" value="1"/>
</dbReference>
<dbReference type="Gene3D" id="1.10.30.10">
    <property type="entry name" value="High mobility group box domain"/>
    <property type="match status" value="1"/>
</dbReference>
<dbReference type="OrthoDB" id="248923at2759"/>
<keyword evidence="1" id="KW-0677">Repeat</keyword>
<evidence type="ECO:0000313" key="7">
    <source>
        <dbReference type="EMBL" id="CAI3977775.1"/>
    </source>
</evidence>
<dbReference type="InterPro" id="IPR036910">
    <property type="entry name" value="HMG_box_dom_sf"/>
</dbReference>
<reference evidence="8" key="2">
    <citation type="submission" date="2024-04" db="EMBL/GenBank/DDBJ databases">
        <authorList>
            <person name="Chen Y."/>
            <person name="Shah S."/>
            <person name="Dougan E. K."/>
            <person name="Thang M."/>
            <person name="Chan C."/>
        </authorList>
    </citation>
    <scope>NUCLEOTIDE SEQUENCE [LARGE SCALE GENOMIC DNA]</scope>
</reference>
<dbReference type="Pfam" id="PF00069">
    <property type="entry name" value="Pkinase"/>
    <property type="match status" value="1"/>
</dbReference>
<feature type="repeat" description="ANK" evidence="3">
    <location>
        <begin position="444"/>
        <end position="476"/>
    </location>
</feature>
<keyword evidence="2 3" id="KW-0040">ANK repeat</keyword>
<sequence>MAAAAVVPRFRLTFKQPLQSGKLAKSKEAKRSRPCCKRKATSRRVAVSEGTVPKARNAFALFMKQHNTAKKGASKQEFQHEMQRIAKAWAKLTQSEKNTYKEKSRSEFTAQRDAMKRHGLPTRRMQNETVPKQQSQLSQLSQLSTQPVEDQDQALLRFGKITVMQGELPVGEGSYGTVLKGLMPYGRFCALKIFKGSKAMISLKQEVLIFNQIKDKLQEGMRQLFPSLLEVECKPQPFPYLALEFAGSSVSQVLIQNGAFTGSAMQRLAMQLRAALQALHSIRILHLDLKPANILWVQETSCMKLADFGMSEMMGIEAASIRFDGYVSAPYRPPELWNTSSGDICKHLRPCVDIWSFGCVLFECATASPLMAPLPPARSCNHSVNAWCRSWDGLRQARMMTEPAARRLQARMLRWVFKGSSCSGGDKLMRGRARTEKSVFYTLLWTTAVVAAAISGDSSIVEMLLAANADVDARNANGVSAIVAASHLGHYEVVEKLIQARCDVDSVNKAGATALVAAAEGGQLAVVELLLEVGAMQSTPLFAAVQEGHETIVSLLLKNNAEPNHVAANGASALAVAAQLGFANVASSLLQSNAMVDYQNEQVMNASALVQSSQQGHVDMVEVLLAAKASVDLPCSDGATALILASQVGHQAVVSKLLAARADPNRGRNDGGTALMFAAQEGHLKVAKQLLTAGADAMACAASGATAVSLAARNQDKAMLRYQVTARMADTRKQLQQQEMSAQELHALDLERADVARLHEQICLENREKEVTITRLNNDKDLARRVAGELAAELRRVQGLQDTWHDRAEQYQLDILVMQEQISDINQRVSSCEESQQKALEEDAKLKGDVAAAFNAAQGADRSEAVEAHAVASLRLRRHQIQSALQQTKVEIASQKRSAEQNWSQVSRLQELLDLGQVKLNRCTAELQAQKAYKRY</sequence>
<dbReference type="CDD" id="cd00180">
    <property type="entry name" value="PKc"/>
    <property type="match status" value="1"/>
</dbReference>
<accession>A0A9P1BR96</accession>